<gene>
    <name evidence="1" type="ORF">NO357_16110</name>
</gene>
<dbReference type="InterPro" id="IPR016024">
    <property type="entry name" value="ARM-type_fold"/>
</dbReference>
<dbReference type="EMBL" id="JANHAX010000005">
    <property type="protein sequence ID" value="MDQ2091425.1"/>
    <property type="molecule type" value="Genomic_DNA"/>
</dbReference>
<organism evidence="1 2">
    <name type="scientific">Marimonas arenosa</name>
    <dbReference type="NCBI Taxonomy" id="1795305"/>
    <lineage>
        <taxon>Bacteria</taxon>
        <taxon>Pseudomonadati</taxon>
        <taxon>Pseudomonadota</taxon>
        <taxon>Alphaproteobacteria</taxon>
        <taxon>Rhodobacterales</taxon>
        <taxon>Paracoccaceae</taxon>
        <taxon>Marimonas</taxon>
    </lineage>
</organism>
<evidence type="ECO:0000313" key="2">
    <source>
        <dbReference type="Proteomes" id="UP001226762"/>
    </source>
</evidence>
<dbReference type="Gene3D" id="1.25.40.290">
    <property type="entry name" value="ARM repeat domains"/>
    <property type="match status" value="1"/>
</dbReference>
<evidence type="ECO:0000313" key="1">
    <source>
        <dbReference type="EMBL" id="MDQ2091425.1"/>
    </source>
</evidence>
<sequence length="376" mass="40924">MAQGFSLADQLFNAGKVVGLGQRVAAAAPGFAASAFAEAVMARLPELELKARIGWIAECLDARLPRDFEDLAAVILAALPPSCDPGLSDGDFGDFIYAPLGELVVRRGLDRPERALDLLEELTQRFSMEYAIRPFLNAHEDLVFARLAAWCGHPHYHVRRLVSEGTRPKLPWGSGIAADPARALPLLDALHGDATRFVTRSVANHLNDLSKLMPEVVIDRLEGWATAGRQAPEEFGWMRAHALRTLVKDGDARALALLGYRADAPVRLAALELDRARLQAGEPLRFAVVLAADADSPVLVDYVVHFHRGPGQAPRRRVMKLGQAVVQPGQALRLEKRYRLPKAATTVKVVPGPHRLEVQVNGRVLGGVDFEVVDAG</sequence>
<dbReference type="RefSeq" id="WP_306736714.1">
    <property type="nucleotide sequence ID" value="NZ_JANHAX010000005.1"/>
</dbReference>
<proteinExistence type="predicted"/>
<comment type="caution">
    <text evidence="1">The sequence shown here is derived from an EMBL/GenBank/DDBJ whole genome shotgun (WGS) entry which is preliminary data.</text>
</comment>
<dbReference type="SUPFAM" id="SSF48371">
    <property type="entry name" value="ARM repeat"/>
    <property type="match status" value="1"/>
</dbReference>
<name>A0AAE3WFG9_9RHOB</name>
<protein>
    <recommendedName>
        <fullName evidence="3">3-methyladenine DNA glycosylase AlkC</fullName>
    </recommendedName>
</protein>
<keyword evidence="2" id="KW-1185">Reference proteome</keyword>
<accession>A0AAE3WFG9</accession>
<evidence type="ECO:0008006" key="3">
    <source>
        <dbReference type="Google" id="ProtNLM"/>
    </source>
</evidence>
<reference evidence="1" key="2">
    <citation type="submission" date="2023-02" db="EMBL/GenBank/DDBJ databases">
        <title>'Rhodoalgimonas zhirmunskyi' gen. nov., isolated from a red alga.</title>
        <authorList>
            <person name="Nedashkovskaya O.I."/>
            <person name="Otstavnykh N.Y."/>
            <person name="Bystritskaya E.P."/>
            <person name="Balabanova L.A."/>
            <person name="Isaeva M.P."/>
        </authorList>
    </citation>
    <scope>NUCLEOTIDE SEQUENCE</scope>
    <source>
        <strain evidence="1">KCTC 52189</strain>
    </source>
</reference>
<dbReference type="AlphaFoldDB" id="A0AAE3WFG9"/>
<reference evidence="1" key="1">
    <citation type="submission" date="2022-07" db="EMBL/GenBank/DDBJ databases">
        <authorList>
            <person name="Otstavnykh N."/>
            <person name="Isaeva M."/>
            <person name="Bystritskaya E."/>
        </authorList>
    </citation>
    <scope>NUCLEOTIDE SEQUENCE</scope>
    <source>
        <strain evidence="1">KCTC 52189</strain>
    </source>
</reference>
<dbReference type="Proteomes" id="UP001226762">
    <property type="component" value="Unassembled WGS sequence"/>
</dbReference>